<reference evidence="1" key="1">
    <citation type="journal article" date="2023" name="G3 (Bethesda)">
        <title>A reference genome for the long-term kleptoplast-retaining sea slug Elysia crispata morphotype clarki.</title>
        <authorList>
            <person name="Eastman K.E."/>
            <person name="Pendleton A.L."/>
            <person name="Shaikh M.A."/>
            <person name="Suttiyut T."/>
            <person name="Ogas R."/>
            <person name="Tomko P."/>
            <person name="Gavelis G."/>
            <person name="Widhalm J.R."/>
            <person name="Wisecaver J.H."/>
        </authorList>
    </citation>
    <scope>NUCLEOTIDE SEQUENCE</scope>
    <source>
        <strain evidence="1">ECLA1</strain>
    </source>
</reference>
<comment type="caution">
    <text evidence="1">The sequence shown here is derived from an EMBL/GenBank/DDBJ whole genome shotgun (WGS) entry which is preliminary data.</text>
</comment>
<dbReference type="EMBL" id="JAWDGP010000700">
    <property type="protein sequence ID" value="KAK3798255.1"/>
    <property type="molecule type" value="Genomic_DNA"/>
</dbReference>
<proteinExistence type="predicted"/>
<keyword evidence="2" id="KW-1185">Reference proteome</keyword>
<organism evidence="1 2">
    <name type="scientific">Elysia crispata</name>
    <name type="common">lettuce slug</name>
    <dbReference type="NCBI Taxonomy" id="231223"/>
    <lineage>
        <taxon>Eukaryota</taxon>
        <taxon>Metazoa</taxon>
        <taxon>Spiralia</taxon>
        <taxon>Lophotrochozoa</taxon>
        <taxon>Mollusca</taxon>
        <taxon>Gastropoda</taxon>
        <taxon>Heterobranchia</taxon>
        <taxon>Euthyneura</taxon>
        <taxon>Panpulmonata</taxon>
        <taxon>Sacoglossa</taxon>
        <taxon>Placobranchoidea</taxon>
        <taxon>Plakobranchidae</taxon>
        <taxon>Elysia</taxon>
    </lineage>
</organism>
<dbReference type="Proteomes" id="UP001283361">
    <property type="component" value="Unassembled WGS sequence"/>
</dbReference>
<gene>
    <name evidence="1" type="ORF">RRG08_017170</name>
</gene>
<evidence type="ECO:0000313" key="1">
    <source>
        <dbReference type="EMBL" id="KAK3798255.1"/>
    </source>
</evidence>
<evidence type="ECO:0000313" key="2">
    <source>
        <dbReference type="Proteomes" id="UP001283361"/>
    </source>
</evidence>
<dbReference type="AlphaFoldDB" id="A0AAE1E9B3"/>
<accession>A0AAE1E9B3</accession>
<sequence length="114" mass="12941">MIVFTQSNIGDSAVQLPLPCGLKVILWKPWVSEVNVSNVQLRLRRLKKEADLCVIAESRVGVVYRYFLGSELISMVYMGNCPTASCDNQGLLRNILDRRTFSVPREFLPIMKHS</sequence>
<name>A0AAE1E9B3_9GAST</name>
<protein>
    <submittedName>
        <fullName evidence="1">Uncharacterized protein</fullName>
    </submittedName>
</protein>